<keyword evidence="2" id="KW-1185">Reference proteome</keyword>
<evidence type="ECO:0000313" key="2">
    <source>
        <dbReference type="Proteomes" id="UP000566819"/>
    </source>
</evidence>
<sequence length="480" mass="56709">MESIGNAAANLEASIGVPKQTAGLPSGMESLNNPAYLEPSIESPQKKTSSLLSLPRELRNIIWQHIPPQKGSKGNLKSSMSILRTCKQVYAEVEPIIYKNEALWFRLKQSYDRHSWIQVSNTRGAVWHLGTNIDEYSQAWINLPYYKLTGIKIEIEAPYSEFDVTYNNLGPLICLWKKSDIGFSDIRVVPLYFVVLEPFWRVRNVEKAKVHYTEALLKSDRKELPLDFFEKAMMLKVPFGDFDTQWDYCPLEWEEWDDKYVKKDLDQRFLRFQRFLDGDPSWEANMLRLERFSTWYTDTLSGKSKYLDEMERAWKESRCRRVDLDDLHIRHRMMMALNPMSAAIKVLRLHDKKVQDTMSREDFLLRFENRLENQLTLTRRASSYAHKVLEDLAPHTAKIYKLKAKWDREEWFKYYPDGIPVLRHPNINLRLFTQEMGTAYSKNASDDLKRRFGEEWDRVMRVADIHFRLKACFRGRTMVC</sequence>
<evidence type="ECO:0000313" key="1">
    <source>
        <dbReference type="EMBL" id="KAF4626092.1"/>
    </source>
</evidence>
<dbReference type="OrthoDB" id="3940621at2759"/>
<dbReference type="Proteomes" id="UP000566819">
    <property type="component" value="Unassembled WGS sequence"/>
</dbReference>
<name>A0A8H4RDA8_9HELO</name>
<protein>
    <submittedName>
        <fullName evidence="1">Uncharacterized protein</fullName>
    </submittedName>
</protein>
<organism evidence="1 2">
    <name type="scientific">Cudoniella acicularis</name>
    <dbReference type="NCBI Taxonomy" id="354080"/>
    <lineage>
        <taxon>Eukaryota</taxon>
        <taxon>Fungi</taxon>
        <taxon>Dikarya</taxon>
        <taxon>Ascomycota</taxon>
        <taxon>Pezizomycotina</taxon>
        <taxon>Leotiomycetes</taxon>
        <taxon>Helotiales</taxon>
        <taxon>Tricladiaceae</taxon>
        <taxon>Cudoniella</taxon>
    </lineage>
</organism>
<reference evidence="1 2" key="1">
    <citation type="submission" date="2020-03" db="EMBL/GenBank/DDBJ databases">
        <title>Draft Genome Sequence of Cudoniella acicularis.</title>
        <authorList>
            <person name="Buettner E."/>
            <person name="Kellner H."/>
        </authorList>
    </citation>
    <scope>NUCLEOTIDE SEQUENCE [LARGE SCALE GENOMIC DNA]</scope>
    <source>
        <strain evidence="1 2">DSM 108380</strain>
    </source>
</reference>
<comment type="caution">
    <text evidence="1">The sequence shown here is derived from an EMBL/GenBank/DDBJ whole genome shotgun (WGS) entry which is preliminary data.</text>
</comment>
<accession>A0A8H4RDA8</accession>
<dbReference type="AlphaFoldDB" id="A0A8H4RDA8"/>
<gene>
    <name evidence="1" type="ORF">G7Y89_g12069</name>
</gene>
<proteinExistence type="predicted"/>
<dbReference type="EMBL" id="JAAMPI010001228">
    <property type="protein sequence ID" value="KAF4626092.1"/>
    <property type="molecule type" value="Genomic_DNA"/>
</dbReference>